<proteinExistence type="predicted"/>
<gene>
    <name evidence="1" type="ORF">MHI_LOCUS645904</name>
</gene>
<reference evidence="1" key="1">
    <citation type="submission" date="2020-07" db="EMBL/GenBank/DDBJ databases">
        <authorList>
            <person name="Nazaruddin N."/>
        </authorList>
    </citation>
    <scope>NUCLEOTIDE SEQUENCE</scope>
</reference>
<organism evidence="1 2">
    <name type="scientific">Heterotrigona itama</name>
    <dbReference type="NCBI Taxonomy" id="395501"/>
    <lineage>
        <taxon>Eukaryota</taxon>
        <taxon>Metazoa</taxon>
        <taxon>Ecdysozoa</taxon>
        <taxon>Arthropoda</taxon>
        <taxon>Hexapoda</taxon>
        <taxon>Insecta</taxon>
        <taxon>Pterygota</taxon>
        <taxon>Neoptera</taxon>
        <taxon>Endopterygota</taxon>
        <taxon>Hymenoptera</taxon>
        <taxon>Apocrita</taxon>
        <taxon>Aculeata</taxon>
        <taxon>Apoidea</taxon>
        <taxon>Anthophila</taxon>
        <taxon>Apidae</taxon>
        <taxon>Heterotrigona</taxon>
    </lineage>
</organism>
<feature type="non-terminal residue" evidence="1">
    <location>
        <position position="1"/>
    </location>
</feature>
<feature type="non-terminal residue" evidence="1">
    <location>
        <position position="40"/>
    </location>
</feature>
<dbReference type="AlphaFoldDB" id="A0A6V7H8K9"/>
<comment type="caution">
    <text evidence="1">The sequence shown here is derived from an EMBL/GenBank/DDBJ whole genome shotgun (WGS) entry which is preliminary data.</text>
</comment>
<dbReference type="EMBL" id="CAJDYZ010009373">
    <property type="protein sequence ID" value="CAD1476452.1"/>
    <property type="molecule type" value="Genomic_DNA"/>
</dbReference>
<name>A0A6V7H8K9_9HYME</name>
<keyword evidence="2" id="KW-1185">Reference proteome</keyword>
<evidence type="ECO:0000313" key="2">
    <source>
        <dbReference type="Proteomes" id="UP000752696"/>
    </source>
</evidence>
<sequence length="40" mass="4057">TVLSIDGAVNAGGSHKRNEGLALSSLGKTGQEGPTCCWQL</sequence>
<accession>A0A6V7H8K9</accession>
<protein>
    <submittedName>
        <fullName evidence="1">Uncharacterized protein</fullName>
    </submittedName>
</protein>
<evidence type="ECO:0000313" key="1">
    <source>
        <dbReference type="EMBL" id="CAD1476452.1"/>
    </source>
</evidence>
<dbReference type="Proteomes" id="UP000752696">
    <property type="component" value="Unassembled WGS sequence"/>
</dbReference>